<dbReference type="GO" id="GO:0004177">
    <property type="term" value="F:aminopeptidase activity"/>
    <property type="evidence" value="ECO:0007669"/>
    <property type="project" value="UniProtKB-KW"/>
</dbReference>
<evidence type="ECO:0000259" key="13">
    <source>
        <dbReference type="Pfam" id="PF21223"/>
    </source>
</evidence>
<evidence type="ECO:0000256" key="9">
    <source>
        <dbReference type="SAM" id="MobiDB-lite"/>
    </source>
</evidence>
<protein>
    <recommendedName>
        <fullName evidence="3">tripeptidyl-peptidase II</fullName>
        <ecNumber evidence="3">3.4.14.10</ecNumber>
    </recommendedName>
</protein>
<dbReference type="OrthoDB" id="10256524at2759"/>
<evidence type="ECO:0000256" key="1">
    <source>
        <dbReference type="ARBA" id="ARBA00001910"/>
    </source>
</evidence>
<dbReference type="InterPro" id="IPR034051">
    <property type="entry name" value="TPP_II_domain"/>
</dbReference>
<dbReference type="PROSITE" id="PS00138">
    <property type="entry name" value="SUBTILASE_SER"/>
    <property type="match status" value="1"/>
</dbReference>
<sequence>MINIFVNLFVFKIFKRRGQHISLTTINITNNFVCNKNWTQRYHQSRYVSIGFFTKNYTYRKKKTKMTIKTSKPIPKFPTYGLLPKEETEAAAFLKKYPEYDGRGTVIAILDTGVDPGAVGLQKTTEGKPKIIDIIDCTGSGDVDTKTIVKTSKEESSKETLHTIVGLSGRCLIIDPTWDNPSGEFHVGIKRAYELFPKELITRLTQERRQKFESEHYQILVEVQQKLAAWEEAHSPSSTPTESDLAIKTDLEARLEVLKDALKNYDDPGIILDVVAFNDGSDWRVVVDVDESGDLRGAPLLTDYHKELQYHKFSQEDLFSFSVNIYDEGNIVSIVTAAGTHGTHVAAITAAYHPEEPALNGVAPGAQIISLKIGDTRLGSMETGAGLARAAIELVEKKCDLANMSYGEASSIPDFGHFIELIRDEVIGKYGCIFVSSAGNSGPALSTNGSPGGTTSDVIGVGAYVSHSMIQAEYALLESVPERSYTWCSQGPNTDGDIGVTIYAPGGAITSTPLYSLTKSMLMNGTSMSSPNATGCIALLLSGLKAENKPYTPFRIKNAISNSSKSINENFGVGLLQVQKTWEYLNTYYDREDQDISFEVRINNSSLKNRGIYLREENETSSVQLFNVSIGPKFMKEIEPTTGENNSKKFEFETRLALVCTQPWVRSPDFLLMGSQGRSFEVKVDPTQLNPGGFYYSEVEGYDTTCPDRGPLFRVPVTVTRPIILSNSKVSFNNWSFGPGHIERRFVKVPDGATFADLTLKFSTSQATSPARFWLHMIQLLPQKRFTAHERVYIFSLGQGSYGDGNGEEQVEKKRFAVHGGVTIEICLAQFWSSLGNHTVSLEFVFHGIQIANNANNGDTIYVNGGEAYTRIDVVTPVRREDELHPSISLDVLRKPLRPAEYSLKPLSPDRDVLPNSRRVYGLLLTYKFSTTDKNVTFTPKFPAFFDLLYDSYFEDFFAFVYDPNKKVIGYLDIYAKNIKLETKGDYVIRAQVRHHSQEILEKLNNTICFLEFNLSKKITLEVYNQVSEVFTSNKPTANKRSLEKDSIIAYFIGSPTDYSTYPKEAKPGDILSGKLNFVSSNKVDGGQYLINLVVPPAPTKPKEITPNGDEESGKESSSEFDETPKPEKTKEDKAVEDLTEAIRDLQITHLKKFPAESTQRAEILAELENNHPTHLPVFIAKLDLLLESDETLSPETANKVLEVADEILKKVDLTELAQYYGIKQEGNINETAKKKKKENDEKKKAVVSALRAKAQALAALASDSTSSSSNIAATRFEETYKALAQWWDATPPTSDFKNLLTYIIRERRANRYGNALKALNKYLSESSLTNDNTKDYEKALGIKIELYKDAEYTVWENYERKMKFIRIPPDLRQI</sequence>
<dbReference type="CDD" id="cd04857">
    <property type="entry name" value="Peptidases_S8_Tripeptidyl_Aminopeptidase_II"/>
    <property type="match status" value="1"/>
</dbReference>
<dbReference type="Pfam" id="PF00082">
    <property type="entry name" value="Peptidase_S8"/>
    <property type="match status" value="1"/>
</dbReference>
<feature type="domain" description="Tripeptidyl-peptidase II first Ig-like" evidence="13">
    <location>
        <begin position="596"/>
        <end position="719"/>
    </location>
</feature>
<dbReference type="GO" id="GO:0005829">
    <property type="term" value="C:cytosol"/>
    <property type="evidence" value="ECO:0007669"/>
    <property type="project" value="TreeGrafter"/>
</dbReference>
<dbReference type="InterPro" id="IPR023828">
    <property type="entry name" value="Peptidase_S8_Ser-AS"/>
</dbReference>
<evidence type="ECO:0000256" key="4">
    <source>
        <dbReference type="ARBA" id="ARBA00022438"/>
    </source>
</evidence>
<dbReference type="PANTHER" id="PTHR43806:SF14">
    <property type="entry name" value="TRIPEPTIDYL-PEPTIDASE 2"/>
    <property type="match status" value="1"/>
</dbReference>
<comment type="caution">
    <text evidence="15">The sequence shown here is derived from an EMBL/GenBank/DDBJ whole genome shotgun (WGS) entry which is preliminary data.</text>
</comment>
<proteinExistence type="inferred from homology"/>
<keyword evidence="5 8" id="KW-0645">Protease</keyword>
<evidence type="ECO:0000259" key="10">
    <source>
        <dbReference type="Pfam" id="PF00082"/>
    </source>
</evidence>
<feature type="domain" description="Peptidase S8/S53" evidence="10">
    <location>
        <begin position="102"/>
        <end position="574"/>
    </location>
</feature>
<evidence type="ECO:0000256" key="6">
    <source>
        <dbReference type="ARBA" id="ARBA00022801"/>
    </source>
</evidence>
<gene>
    <name evidence="15" type="ORF">CHRIB12_LOCUS18237</name>
</gene>
<evidence type="ECO:0000313" key="16">
    <source>
        <dbReference type="Proteomes" id="UP000684084"/>
    </source>
</evidence>
<dbReference type="InterPro" id="IPR048383">
    <property type="entry name" value="TPPII_Ig-like-1"/>
</dbReference>
<feature type="domain" description="Tripeptidyl-peptidase II galactose-binding" evidence="14">
    <location>
        <begin position="737"/>
        <end position="836"/>
    </location>
</feature>
<dbReference type="VEuPathDB" id="FungiDB:RhiirFUN_025554"/>
<keyword evidence="7 8" id="KW-0720">Serine protease</keyword>
<dbReference type="PROSITE" id="PS51892">
    <property type="entry name" value="SUBTILASE"/>
    <property type="match status" value="1"/>
</dbReference>
<evidence type="ECO:0000256" key="5">
    <source>
        <dbReference type="ARBA" id="ARBA00022670"/>
    </source>
</evidence>
<feature type="domain" description="Tripeptidyl peptidase II C-terminal" evidence="12">
    <location>
        <begin position="1129"/>
        <end position="1189"/>
    </location>
</feature>
<dbReference type="InterPro" id="IPR022232">
    <property type="entry name" value="TPPII_C_art"/>
</dbReference>
<dbReference type="FunFam" id="3.40.50.200:FF:000013">
    <property type="entry name" value="Tripeptidyl-peptidase 2 homolog"/>
    <property type="match status" value="1"/>
</dbReference>
<dbReference type="GO" id="GO:0006508">
    <property type="term" value="P:proteolysis"/>
    <property type="evidence" value="ECO:0007669"/>
    <property type="project" value="UniProtKB-KW"/>
</dbReference>
<dbReference type="Proteomes" id="UP000684084">
    <property type="component" value="Unassembled WGS sequence"/>
</dbReference>
<evidence type="ECO:0000256" key="8">
    <source>
        <dbReference type="PROSITE-ProRule" id="PRU01240"/>
    </source>
</evidence>
<feature type="domain" description="Tripeptidyl peptidase II second Ig-like" evidence="11">
    <location>
        <begin position="878"/>
        <end position="1067"/>
    </location>
</feature>
<accession>A0A915ZPI7</accession>
<dbReference type="Pfam" id="PF12580">
    <property type="entry name" value="TPPII"/>
    <property type="match status" value="1"/>
</dbReference>
<evidence type="ECO:0000259" key="12">
    <source>
        <dbReference type="Pfam" id="PF12583"/>
    </source>
</evidence>
<feature type="active site" description="Charge relay system" evidence="8">
    <location>
        <position position="111"/>
    </location>
</feature>
<evidence type="ECO:0000256" key="7">
    <source>
        <dbReference type="ARBA" id="ARBA00022825"/>
    </source>
</evidence>
<keyword evidence="6 8" id="KW-0378">Hydrolase</keyword>
<evidence type="ECO:0000259" key="11">
    <source>
        <dbReference type="Pfam" id="PF12580"/>
    </source>
</evidence>
<dbReference type="EMBL" id="CAGKOT010000048">
    <property type="protein sequence ID" value="CAB5383100.1"/>
    <property type="molecule type" value="Genomic_DNA"/>
</dbReference>
<name>A0A915ZPI7_9GLOM</name>
<evidence type="ECO:0000256" key="2">
    <source>
        <dbReference type="ARBA" id="ARBA00011073"/>
    </source>
</evidence>
<reference evidence="15" key="1">
    <citation type="submission" date="2020-05" db="EMBL/GenBank/DDBJ databases">
        <authorList>
            <person name="Rincon C."/>
            <person name="Sanders R I."/>
            <person name="Robbins C."/>
            <person name="Chaturvedi A."/>
        </authorList>
    </citation>
    <scope>NUCLEOTIDE SEQUENCE</scope>
    <source>
        <strain evidence="15">CHB12</strain>
    </source>
</reference>
<dbReference type="InterPro" id="IPR000209">
    <property type="entry name" value="Peptidase_S8/S53_dom"/>
</dbReference>
<evidence type="ECO:0000259" key="14">
    <source>
        <dbReference type="Pfam" id="PF21316"/>
    </source>
</evidence>
<evidence type="ECO:0000313" key="15">
    <source>
        <dbReference type="EMBL" id="CAB5383100.1"/>
    </source>
</evidence>
<dbReference type="EC" id="3.4.14.10" evidence="3"/>
<dbReference type="GO" id="GO:0004252">
    <property type="term" value="F:serine-type endopeptidase activity"/>
    <property type="evidence" value="ECO:0007669"/>
    <property type="project" value="UniProtKB-UniRule"/>
</dbReference>
<feature type="region of interest" description="Disordered" evidence="9">
    <location>
        <begin position="1097"/>
        <end position="1135"/>
    </location>
</feature>
<keyword evidence="4" id="KW-0031">Aminopeptidase</keyword>
<feature type="active site" description="Charge relay system" evidence="8">
    <location>
        <position position="341"/>
    </location>
</feature>
<feature type="compositionally biased region" description="Basic and acidic residues" evidence="9">
    <location>
        <begin position="1112"/>
        <end position="1135"/>
    </location>
</feature>
<dbReference type="InterPro" id="IPR022229">
    <property type="entry name" value="TPPII_Ig-like-2"/>
</dbReference>
<comment type="similarity">
    <text evidence="2 8">Belongs to the peptidase S8 family.</text>
</comment>
<dbReference type="Pfam" id="PF21223">
    <property type="entry name" value="TPPII_Ig-like-1"/>
    <property type="match status" value="1"/>
</dbReference>
<dbReference type="GO" id="GO:0008240">
    <property type="term" value="F:tripeptidyl-peptidase activity"/>
    <property type="evidence" value="ECO:0007669"/>
    <property type="project" value="UniProtKB-EC"/>
</dbReference>
<dbReference type="Pfam" id="PF12583">
    <property type="entry name" value="TPPII_C"/>
    <property type="match status" value="1"/>
</dbReference>
<organism evidence="15 16">
    <name type="scientific">Rhizophagus irregularis</name>
    <dbReference type="NCBI Taxonomy" id="588596"/>
    <lineage>
        <taxon>Eukaryota</taxon>
        <taxon>Fungi</taxon>
        <taxon>Fungi incertae sedis</taxon>
        <taxon>Mucoromycota</taxon>
        <taxon>Glomeromycotina</taxon>
        <taxon>Glomeromycetes</taxon>
        <taxon>Glomerales</taxon>
        <taxon>Glomeraceae</taxon>
        <taxon>Rhizophagus</taxon>
    </lineage>
</organism>
<dbReference type="InterPro" id="IPR048384">
    <property type="entry name" value="TPPII_GBD"/>
</dbReference>
<dbReference type="Pfam" id="PF21316">
    <property type="entry name" value="TPPII_GBD"/>
    <property type="match status" value="1"/>
</dbReference>
<comment type="catalytic activity">
    <reaction evidence="1">
        <text>Release of an N-terminal tripeptide from a polypeptide.</text>
        <dbReference type="EC" id="3.4.14.10"/>
    </reaction>
</comment>
<evidence type="ECO:0000256" key="3">
    <source>
        <dbReference type="ARBA" id="ARBA00012462"/>
    </source>
</evidence>
<dbReference type="PANTHER" id="PTHR43806">
    <property type="entry name" value="PEPTIDASE S8"/>
    <property type="match status" value="1"/>
</dbReference>
<dbReference type="InterPro" id="IPR050131">
    <property type="entry name" value="Peptidase_S8_subtilisin-like"/>
</dbReference>
<feature type="active site" description="Charge relay system" evidence="8">
    <location>
        <position position="527"/>
    </location>
</feature>